<keyword evidence="5" id="KW-0238">DNA-binding</keyword>
<evidence type="ECO:0000256" key="4">
    <source>
        <dbReference type="ARBA" id="ARBA00023015"/>
    </source>
</evidence>
<feature type="region of interest" description="Disordered" evidence="8">
    <location>
        <begin position="212"/>
        <end position="232"/>
    </location>
</feature>
<comment type="caution">
    <text evidence="10">The sequence shown here is derived from an EMBL/GenBank/DDBJ whole genome shotgun (WGS) entry which is preliminary data.</text>
</comment>
<feature type="non-terminal residue" evidence="10">
    <location>
        <position position="1"/>
    </location>
</feature>
<evidence type="ECO:0000256" key="3">
    <source>
        <dbReference type="ARBA" id="ARBA00022833"/>
    </source>
</evidence>
<keyword evidence="4" id="KW-0805">Transcription regulation</keyword>
<feature type="region of interest" description="Disordered" evidence="8">
    <location>
        <begin position="75"/>
        <end position="100"/>
    </location>
</feature>
<evidence type="ECO:0000259" key="9">
    <source>
        <dbReference type="PROSITE" id="PS50048"/>
    </source>
</evidence>
<keyword evidence="6" id="KW-0804">Transcription</keyword>
<dbReference type="PANTHER" id="PTHR31313">
    <property type="entry name" value="TY1 ENHANCER ACTIVATOR"/>
    <property type="match status" value="1"/>
</dbReference>
<comment type="subcellular location">
    <subcellularLocation>
        <location evidence="1">Nucleus</location>
    </subcellularLocation>
</comment>
<dbReference type="PROSITE" id="PS00463">
    <property type="entry name" value="ZN2_CY6_FUNGAL_1"/>
    <property type="match status" value="1"/>
</dbReference>
<dbReference type="PROSITE" id="PS50048">
    <property type="entry name" value="ZN2_CY6_FUNGAL_2"/>
    <property type="match status" value="1"/>
</dbReference>
<protein>
    <recommendedName>
        <fullName evidence="9">Zn(2)-C6 fungal-type domain-containing protein</fullName>
    </recommendedName>
</protein>
<keyword evidence="7" id="KW-0539">Nucleus</keyword>
<evidence type="ECO:0000256" key="2">
    <source>
        <dbReference type="ARBA" id="ARBA00022723"/>
    </source>
</evidence>
<feature type="domain" description="Zn(2)-C6 fungal-type" evidence="9">
    <location>
        <begin position="4"/>
        <end position="35"/>
    </location>
</feature>
<evidence type="ECO:0000313" key="10">
    <source>
        <dbReference type="EMBL" id="KAA8892930.1"/>
    </source>
</evidence>
<evidence type="ECO:0000256" key="5">
    <source>
        <dbReference type="ARBA" id="ARBA00023125"/>
    </source>
</evidence>
<dbReference type="Proteomes" id="UP000326924">
    <property type="component" value="Unassembled WGS sequence"/>
</dbReference>
<dbReference type="InterPro" id="IPR001138">
    <property type="entry name" value="Zn2Cys6_DnaBD"/>
</dbReference>
<organism evidence="10 11">
    <name type="scientific">Sphaerosporella brunnea</name>
    <dbReference type="NCBI Taxonomy" id="1250544"/>
    <lineage>
        <taxon>Eukaryota</taxon>
        <taxon>Fungi</taxon>
        <taxon>Dikarya</taxon>
        <taxon>Ascomycota</taxon>
        <taxon>Pezizomycotina</taxon>
        <taxon>Pezizomycetes</taxon>
        <taxon>Pezizales</taxon>
        <taxon>Pyronemataceae</taxon>
        <taxon>Sphaerosporella</taxon>
    </lineage>
</organism>
<dbReference type="InterPro" id="IPR051615">
    <property type="entry name" value="Transcr_Regulatory_Elem"/>
</dbReference>
<dbReference type="AlphaFoldDB" id="A0A5J5ECK0"/>
<evidence type="ECO:0000256" key="7">
    <source>
        <dbReference type="ARBA" id="ARBA00023242"/>
    </source>
</evidence>
<name>A0A5J5ECK0_9PEZI</name>
<dbReference type="Gene3D" id="4.10.240.10">
    <property type="entry name" value="Zn(2)-C6 fungal-type DNA-binding domain"/>
    <property type="match status" value="1"/>
</dbReference>
<feature type="region of interest" description="Disordered" evidence="8">
    <location>
        <begin position="116"/>
        <end position="161"/>
    </location>
</feature>
<dbReference type="GO" id="GO:0008270">
    <property type="term" value="F:zinc ion binding"/>
    <property type="evidence" value="ECO:0007669"/>
    <property type="project" value="InterPro"/>
</dbReference>
<keyword evidence="3" id="KW-0862">Zinc</keyword>
<evidence type="ECO:0000256" key="6">
    <source>
        <dbReference type="ARBA" id="ARBA00023163"/>
    </source>
</evidence>
<keyword evidence="11" id="KW-1185">Reference proteome</keyword>
<reference evidence="10 11" key="1">
    <citation type="submission" date="2019-09" db="EMBL/GenBank/DDBJ databases">
        <title>Draft genome of the ectomycorrhizal ascomycete Sphaerosporella brunnea.</title>
        <authorList>
            <consortium name="DOE Joint Genome Institute"/>
            <person name="Benucci G.M."/>
            <person name="Marozzi G."/>
            <person name="Antonielli L."/>
            <person name="Sanchez S."/>
            <person name="Marco P."/>
            <person name="Wang X."/>
            <person name="Falini L.B."/>
            <person name="Barry K."/>
            <person name="Haridas S."/>
            <person name="Lipzen A."/>
            <person name="Labutti K."/>
            <person name="Grigoriev I.V."/>
            <person name="Murat C."/>
            <person name="Martin F."/>
            <person name="Albertini E."/>
            <person name="Donnini D."/>
            <person name="Bonito G."/>
        </authorList>
    </citation>
    <scope>NUCLEOTIDE SEQUENCE [LARGE SCALE GENOMIC DNA]</scope>
    <source>
        <strain evidence="10 11">Sb_GMNB300</strain>
    </source>
</reference>
<evidence type="ECO:0000313" key="11">
    <source>
        <dbReference type="Proteomes" id="UP000326924"/>
    </source>
</evidence>
<accession>A0A5J5ECK0</accession>
<dbReference type="InterPro" id="IPR036864">
    <property type="entry name" value="Zn2-C6_fun-type_DNA-bd_sf"/>
</dbReference>
<dbReference type="GO" id="GO:0000981">
    <property type="term" value="F:DNA-binding transcription factor activity, RNA polymerase II-specific"/>
    <property type="evidence" value="ECO:0007669"/>
    <property type="project" value="InterPro"/>
</dbReference>
<dbReference type="SUPFAM" id="SSF57701">
    <property type="entry name" value="Zn2/Cys6 DNA-binding domain"/>
    <property type="match status" value="1"/>
</dbReference>
<evidence type="ECO:0000256" key="1">
    <source>
        <dbReference type="ARBA" id="ARBA00004123"/>
    </source>
</evidence>
<dbReference type="Pfam" id="PF00172">
    <property type="entry name" value="Zn_clus"/>
    <property type="match status" value="1"/>
</dbReference>
<proteinExistence type="predicted"/>
<dbReference type="SMART" id="SM00066">
    <property type="entry name" value="GAL4"/>
    <property type="match status" value="1"/>
</dbReference>
<gene>
    <name evidence="10" type="ORF">FN846DRAFT_788612</name>
</gene>
<dbReference type="EMBL" id="VXIS01000543">
    <property type="protein sequence ID" value="KAA8892930.1"/>
    <property type="molecule type" value="Genomic_DNA"/>
</dbReference>
<dbReference type="GO" id="GO:0003677">
    <property type="term" value="F:DNA binding"/>
    <property type="evidence" value="ECO:0007669"/>
    <property type="project" value="UniProtKB-KW"/>
</dbReference>
<dbReference type="OrthoDB" id="2162761at2759"/>
<sequence>VSSACIACRRRKSKCDGNTPSCAACASVYHTECVYDLNSDHRRKGVYKKDIDNTQDAERDAADLIEAILNASNSLFDPPPPFPNWRREGADRPRTVSRGQGLRYCQRDRSCRLRSRATWPNTRSRREQYSRSPRHRHGSDQPADGDSPASQSSIWAGEDGYGMPASLEAELSGKLGALRLEEGQVRFIGATSNLMLLPPPSTRATKTLAARFEPSDKTCRSFRGPTSPRTKT</sequence>
<evidence type="ECO:0000256" key="8">
    <source>
        <dbReference type="SAM" id="MobiDB-lite"/>
    </source>
</evidence>
<dbReference type="CDD" id="cd00067">
    <property type="entry name" value="GAL4"/>
    <property type="match status" value="1"/>
</dbReference>
<dbReference type="InParanoid" id="A0A5J5ECK0"/>
<dbReference type="GO" id="GO:0005634">
    <property type="term" value="C:nucleus"/>
    <property type="evidence" value="ECO:0007669"/>
    <property type="project" value="UniProtKB-SubCell"/>
</dbReference>
<keyword evidence="2" id="KW-0479">Metal-binding</keyword>
<dbReference type="PANTHER" id="PTHR31313:SF81">
    <property type="entry name" value="TY1 ENHANCER ACTIVATOR"/>
    <property type="match status" value="1"/>
</dbReference>
<feature type="compositionally biased region" description="Basic and acidic residues" evidence="8">
    <location>
        <begin position="85"/>
        <end position="94"/>
    </location>
</feature>